<proteinExistence type="predicted"/>
<keyword evidence="1" id="KW-1133">Transmembrane helix</keyword>
<gene>
    <name evidence="2" type="ORF">F3N42_03715</name>
</gene>
<comment type="caution">
    <text evidence="2">The sequence shown here is derived from an EMBL/GenBank/DDBJ whole genome shotgun (WGS) entry which is preliminary data.</text>
</comment>
<dbReference type="InterPro" id="IPR032124">
    <property type="entry name" value="Phage_F116_holin"/>
</dbReference>
<evidence type="ECO:0000313" key="2">
    <source>
        <dbReference type="EMBL" id="KAA9133596.1"/>
    </source>
</evidence>
<dbReference type="Pfam" id="PF16082">
    <property type="entry name" value="Phage_holin_2_4"/>
    <property type="match status" value="1"/>
</dbReference>
<dbReference type="RefSeq" id="WP_150863031.1">
    <property type="nucleotide sequence ID" value="NZ_VYXP01000002.1"/>
</dbReference>
<name>A0A5N0TI94_9GAMM</name>
<accession>A0A5N0TI94</accession>
<evidence type="ECO:0000256" key="1">
    <source>
        <dbReference type="SAM" id="Phobius"/>
    </source>
</evidence>
<reference evidence="2 3" key="1">
    <citation type="submission" date="2019-09" db="EMBL/GenBank/DDBJ databases">
        <title>Wenzhouxiangella sp. Genome sequencing and assembly.</title>
        <authorList>
            <person name="Zhang R."/>
        </authorList>
    </citation>
    <scope>NUCLEOTIDE SEQUENCE [LARGE SCALE GENOMIC DNA]</scope>
    <source>
        <strain evidence="2 3">W260</strain>
    </source>
</reference>
<dbReference type="Proteomes" id="UP000325372">
    <property type="component" value="Unassembled WGS sequence"/>
</dbReference>
<dbReference type="EMBL" id="VYXP01000002">
    <property type="protein sequence ID" value="KAA9133596.1"/>
    <property type="molecule type" value="Genomic_DNA"/>
</dbReference>
<keyword evidence="1" id="KW-0812">Transmembrane</keyword>
<evidence type="ECO:0008006" key="4">
    <source>
        <dbReference type="Google" id="ProtNLM"/>
    </source>
</evidence>
<keyword evidence="3" id="KW-1185">Reference proteome</keyword>
<organism evidence="2 3">
    <name type="scientific">Marinihelvus fidelis</name>
    <dbReference type="NCBI Taxonomy" id="2613842"/>
    <lineage>
        <taxon>Bacteria</taxon>
        <taxon>Pseudomonadati</taxon>
        <taxon>Pseudomonadota</taxon>
        <taxon>Gammaproteobacteria</taxon>
        <taxon>Chromatiales</taxon>
        <taxon>Wenzhouxiangellaceae</taxon>
        <taxon>Marinihelvus</taxon>
    </lineage>
</organism>
<protein>
    <recommendedName>
        <fullName evidence="4">Holin</fullName>
    </recommendedName>
</protein>
<sequence>MSTKTVLLEPSATQAAVAKGTTLAGSGSAVFFGLHANEFAAITGALIAILGFAYNIWVQERRLRIERKAAEEAARRAAEAAVEEATQ</sequence>
<feature type="transmembrane region" description="Helical" evidence="1">
    <location>
        <begin position="39"/>
        <end position="58"/>
    </location>
</feature>
<evidence type="ECO:0000313" key="3">
    <source>
        <dbReference type="Proteomes" id="UP000325372"/>
    </source>
</evidence>
<dbReference type="AlphaFoldDB" id="A0A5N0TI94"/>
<keyword evidence="1" id="KW-0472">Membrane</keyword>